<protein>
    <recommendedName>
        <fullName evidence="3">Proline-rich protein 18</fullName>
    </recommendedName>
</protein>
<keyword evidence="2" id="KW-1185">Reference proteome</keyword>
<evidence type="ECO:0000313" key="1">
    <source>
        <dbReference type="Ensembl" id="ENSGMOP00000042438.1"/>
    </source>
</evidence>
<dbReference type="Proteomes" id="UP000694546">
    <property type="component" value="Chromosome 3"/>
</dbReference>
<organism evidence="1 2">
    <name type="scientific">Gadus morhua</name>
    <name type="common">Atlantic cod</name>
    <dbReference type="NCBI Taxonomy" id="8049"/>
    <lineage>
        <taxon>Eukaryota</taxon>
        <taxon>Metazoa</taxon>
        <taxon>Chordata</taxon>
        <taxon>Craniata</taxon>
        <taxon>Vertebrata</taxon>
        <taxon>Euteleostomi</taxon>
        <taxon>Actinopterygii</taxon>
        <taxon>Neopterygii</taxon>
        <taxon>Teleostei</taxon>
        <taxon>Neoteleostei</taxon>
        <taxon>Acanthomorphata</taxon>
        <taxon>Zeiogadaria</taxon>
        <taxon>Gadariae</taxon>
        <taxon>Gadiformes</taxon>
        <taxon>Gadoidei</taxon>
        <taxon>Gadidae</taxon>
        <taxon>Gadus</taxon>
    </lineage>
</organism>
<reference evidence="1" key="1">
    <citation type="submission" date="2025-08" db="UniProtKB">
        <authorList>
            <consortium name="Ensembl"/>
        </authorList>
    </citation>
    <scope>IDENTIFICATION</scope>
</reference>
<dbReference type="AlphaFoldDB" id="A0A8C5B8J3"/>
<evidence type="ECO:0000313" key="2">
    <source>
        <dbReference type="Proteomes" id="UP000694546"/>
    </source>
</evidence>
<dbReference type="GeneTree" id="ENSGT00940000173775"/>
<evidence type="ECO:0008006" key="3">
    <source>
        <dbReference type="Google" id="ProtNLM"/>
    </source>
</evidence>
<dbReference type="InterPro" id="IPR031369">
    <property type="entry name" value="PRR18"/>
</dbReference>
<sequence length="298" mass="32295">MPFIPLAASFGHPRSACGPGLGGENMQTKRLSLPATAFNKSKASVDEKCISVKERPALNLRNSGRKSQPKSRLPTAKVVAAPGLNVKSSDQRLPSSTLLSGVSHHTPSKAVEAASKIPLYSHKRRDASSMKRDLHVNHSDVCQKESGFTLMLTPEAVHLLQRRSAERKQRTTLTAYSTAAGAEAMNKASKSGRNRQSPSMRHVLLAPQCASPSSRLNIVTNSKEAALGDISSIEKISPLNEQHKYDDVEYEEEGDCGVDELVVLKCMEWLRGLENAVVTLGNSTSKGTERLQICNGKI</sequence>
<reference evidence="1" key="2">
    <citation type="submission" date="2025-09" db="UniProtKB">
        <authorList>
            <consortium name="Ensembl"/>
        </authorList>
    </citation>
    <scope>IDENTIFICATION</scope>
</reference>
<dbReference type="Ensembl" id="ENSGMOT00000067838.1">
    <property type="protein sequence ID" value="ENSGMOP00000042438.1"/>
    <property type="gene ID" value="ENSGMOG00000030890.1"/>
</dbReference>
<name>A0A8C5B8J3_GADMO</name>
<accession>A0A8C5B8J3</accession>
<proteinExistence type="predicted"/>
<dbReference type="Pfam" id="PF15671">
    <property type="entry name" value="PRR18"/>
    <property type="match status" value="1"/>
</dbReference>
<dbReference type="OMA" id="MLKCTEW"/>